<dbReference type="Proteomes" id="UP000321353">
    <property type="component" value="Chromosome"/>
</dbReference>
<evidence type="ECO:0000256" key="1">
    <source>
        <dbReference type="SAM" id="MobiDB-lite"/>
    </source>
</evidence>
<sequence>MGPKRIFRMRSDRQATEGDKQNPTRDPFFSASSKQGTEMSPSITRFGAARTSLIAGGLCLLAMLHGQAFAEGPELFMVEEDWEMTINDPEPNINSPQVAFFLYPDSEHDDCYFQLQMNYAAEDSYSSGGFRVGAFCNEIPVDEERSPIRQSLAWDNDHIEWTSAMAVFNGQLMFAVKDGHGMQWGNFGGPEYLVQMDDQNLHCLDHYTPQKSLESVDIGFGANRVASIRLKTVRLTYTDGHTTTIHVNQVAH</sequence>
<dbReference type="KEGG" id="smam:Mal15_57710"/>
<evidence type="ECO:0000313" key="3">
    <source>
        <dbReference type="Proteomes" id="UP000321353"/>
    </source>
</evidence>
<feature type="compositionally biased region" description="Polar residues" evidence="1">
    <location>
        <begin position="30"/>
        <end position="41"/>
    </location>
</feature>
<organism evidence="2 3">
    <name type="scientific">Stieleria maiorica</name>
    <dbReference type="NCBI Taxonomy" id="2795974"/>
    <lineage>
        <taxon>Bacteria</taxon>
        <taxon>Pseudomonadati</taxon>
        <taxon>Planctomycetota</taxon>
        <taxon>Planctomycetia</taxon>
        <taxon>Pirellulales</taxon>
        <taxon>Pirellulaceae</taxon>
        <taxon>Stieleria</taxon>
    </lineage>
</organism>
<evidence type="ECO:0000313" key="2">
    <source>
        <dbReference type="EMBL" id="QEG01693.1"/>
    </source>
</evidence>
<name>A0A5B9MJZ4_9BACT</name>
<keyword evidence="3" id="KW-1185">Reference proteome</keyword>
<dbReference type="AlphaFoldDB" id="A0A5B9MJZ4"/>
<protein>
    <submittedName>
        <fullName evidence="2">Uncharacterized protein</fullName>
    </submittedName>
</protein>
<proteinExistence type="predicted"/>
<accession>A0A5B9MJZ4</accession>
<gene>
    <name evidence="2" type="ORF">Mal15_57710</name>
</gene>
<feature type="region of interest" description="Disordered" evidence="1">
    <location>
        <begin position="1"/>
        <end position="41"/>
    </location>
</feature>
<reference evidence="2 3" key="1">
    <citation type="submission" date="2019-02" db="EMBL/GenBank/DDBJ databases">
        <title>Planctomycetal bacteria perform biofilm scaping via a novel small molecule.</title>
        <authorList>
            <person name="Jeske O."/>
            <person name="Boedeker C."/>
            <person name="Wiegand S."/>
            <person name="Breitling P."/>
            <person name="Kallscheuer N."/>
            <person name="Jogler M."/>
            <person name="Rohde M."/>
            <person name="Petersen J."/>
            <person name="Medema M.H."/>
            <person name="Surup F."/>
            <person name="Jogler C."/>
        </authorList>
    </citation>
    <scope>NUCLEOTIDE SEQUENCE [LARGE SCALE GENOMIC DNA]</scope>
    <source>
        <strain evidence="2 3">Mal15</strain>
    </source>
</reference>
<dbReference type="EMBL" id="CP036264">
    <property type="protein sequence ID" value="QEG01693.1"/>
    <property type="molecule type" value="Genomic_DNA"/>
</dbReference>
<feature type="compositionally biased region" description="Basic and acidic residues" evidence="1">
    <location>
        <begin position="9"/>
        <end position="23"/>
    </location>
</feature>